<dbReference type="Proteomes" id="UP000249340">
    <property type="component" value="Chromosome"/>
</dbReference>
<keyword evidence="1" id="KW-0540">Nuclease</keyword>
<sequence>MDVWASVSSGEDGASWVDPRVLRGEVLEEALSSIPATYPGRQGIATGWWASTTGALVECGTEVERRGAVFLDFDPSVADFAASRVRLRWQHEDQRGTVATVFFARTCAGRRLAVVHPARPGTRGRYEREALQVAAEAAGWALRELGPPDGIRIASLERAAAFRFPEFGDPQVRTALRKTFSVPRPLQDGVAAAGLLPGSNSRAYHLLWTGDLMTDWSRPLLPTSTVWTSTEDT</sequence>
<keyword evidence="1" id="KW-0255">Endonuclease</keyword>
<dbReference type="EMBL" id="CP031264">
    <property type="protein sequence ID" value="AXI76120.1"/>
    <property type="molecule type" value="Genomic_DNA"/>
</dbReference>
<dbReference type="OrthoDB" id="3403133at2"/>
<dbReference type="InterPro" id="IPR048000">
    <property type="entry name" value="TnsA-like"/>
</dbReference>
<evidence type="ECO:0000313" key="1">
    <source>
        <dbReference type="EMBL" id="AXI76120.1"/>
    </source>
</evidence>
<proteinExistence type="predicted"/>
<dbReference type="KEGG" id="stri:C7M71_000090"/>
<dbReference type="GO" id="GO:0004519">
    <property type="term" value="F:endonuclease activity"/>
    <property type="evidence" value="ECO:0007669"/>
    <property type="project" value="UniProtKB-KW"/>
</dbReference>
<organism evidence="1 2">
    <name type="scientific">Peterkaempfera bronchialis</name>
    <dbReference type="NCBI Taxonomy" id="2126346"/>
    <lineage>
        <taxon>Bacteria</taxon>
        <taxon>Bacillati</taxon>
        <taxon>Actinomycetota</taxon>
        <taxon>Actinomycetes</taxon>
        <taxon>Kitasatosporales</taxon>
        <taxon>Streptomycetaceae</taxon>
        <taxon>Peterkaempfera</taxon>
    </lineage>
</organism>
<dbReference type="NCBIfam" id="NF033179">
    <property type="entry name" value="TnsA_like_Actin"/>
    <property type="match status" value="1"/>
</dbReference>
<keyword evidence="1" id="KW-0378">Hydrolase</keyword>
<protein>
    <submittedName>
        <fullName evidence="1">TnsA-like heteromeric transposase endonuclease subunit</fullName>
    </submittedName>
</protein>
<evidence type="ECO:0000313" key="2">
    <source>
        <dbReference type="Proteomes" id="UP000249340"/>
    </source>
</evidence>
<dbReference type="AlphaFoldDB" id="A0A345SQW5"/>
<dbReference type="RefSeq" id="WP_111489411.1">
    <property type="nucleotide sequence ID" value="NZ_CP031264.1"/>
</dbReference>
<accession>A0A345SQW5</accession>
<keyword evidence="2" id="KW-1185">Reference proteome</keyword>
<reference evidence="2" key="1">
    <citation type="submission" date="2018-07" db="EMBL/GenBank/DDBJ databases">
        <title>Streptacidiphilus bronchialis DSM 106435 chromosome.</title>
        <authorList>
            <person name="Batra D."/>
            <person name="Gulvik C.A."/>
        </authorList>
    </citation>
    <scope>NUCLEOTIDE SEQUENCE [LARGE SCALE GENOMIC DNA]</scope>
    <source>
        <strain evidence="2">DSM 106435</strain>
    </source>
</reference>
<name>A0A345SQW5_9ACTN</name>
<gene>
    <name evidence="1" type="ORF">C7M71_000090</name>
</gene>